<protein>
    <recommendedName>
        <fullName evidence="5">Translocation and assembly module TamB C-terminal domain-containing protein</fullName>
    </recommendedName>
</protein>
<name>A0AAE3XLY1_9BACT</name>
<dbReference type="Pfam" id="PF04357">
    <property type="entry name" value="TamB"/>
    <property type="match status" value="1"/>
</dbReference>
<accession>A0AAE3XLY1</accession>
<comment type="caution">
    <text evidence="6">The sequence shown here is derived from an EMBL/GenBank/DDBJ whole genome shotgun (WGS) entry which is preliminary data.</text>
</comment>
<evidence type="ECO:0000256" key="2">
    <source>
        <dbReference type="ARBA" id="ARBA00022692"/>
    </source>
</evidence>
<dbReference type="PANTHER" id="PTHR36985">
    <property type="entry name" value="TRANSLOCATION AND ASSEMBLY MODULE SUBUNIT TAMB"/>
    <property type="match status" value="1"/>
</dbReference>
<evidence type="ECO:0000313" key="6">
    <source>
        <dbReference type="EMBL" id="MDR6240351.1"/>
    </source>
</evidence>
<dbReference type="Proteomes" id="UP001185092">
    <property type="component" value="Unassembled WGS sequence"/>
</dbReference>
<keyword evidence="3" id="KW-1133">Transmembrane helix</keyword>
<keyword evidence="7" id="KW-1185">Reference proteome</keyword>
<dbReference type="PANTHER" id="PTHR36985:SF1">
    <property type="entry name" value="TRANSLOCATION AND ASSEMBLY MODULE SUBUNIT TAMB"/>
    <property type="match status" value="1"/>
</dbReference>
<evidence type="ECO:0000313" key="7">
    <source>
        <dbReference type="Proteomes" id="UP001185092"/>
    </source>
</evidence>
<evidence type="ECO:0000259" key="5">
    <source>
        <dbReference type="Pfam" id="PF04357"/>
    </source>
</evidence>
<organism evidence="6 7">
    <name type="scientific">Aureibacter tunicatorum</name>
    <dbReference type="NCBI Taxonomy" id="866807"/>
    <lineage>
        <taxon>Bacteria</taxon>
        <taxon>Pseudomonadati</taxon>
        <taxon>Bacteroidota</taxon>
        <taxon>Cytophagia</taxon>
        <taxon>Cytophagales</taxon>
        <taxon>Persicobacteraceae</taxon>
        <taxon>Aureibacter</taxon>
    </lineage>
</organism>
<dbReference type="GO" id="GO:0005886">
    <property type="term" value="C:plasma membrane"/>
    <property type="evidence" value="ECO:0007669"/>
    <property type="project" value="InterPro"/>
</dbReference>
<feature type="domain" description="Translocation and assembly module TamB C-terminal" evidence="5">
    <location>
        <begin position="1032"/>
        <end position="1455"/>
    </location>
</feature>
<keyword evidence="2" id="KW-0812">Transmembrane</keyword>
<evidence type="ECO:0000256" key="1">
    <source>
        <dbReference type="ARBA" id="ARBA00004167"/>
    </source>
</evidence>
<dbReference type="RefSeq" id="WP_309940257.1">
    <property type="nucleotide sequence ID" value="NZ_AP025305.1"/>
</dbReference>
<dbReference type="EMBL" id="JAVDQD010000004">
    <property type="protein sequence ID" value="MDR6240351.1"/>
    <property type="molecule type" value="Genomic_DNA"/>
</dbReference>
<sequence>MRTSIALLLLAGILFVLMHLPPVQLWLVNKVTTFLEDRTGYKTNIDKVYFNWFDELTVEGLDVLDLNDSSFIKAEKVSVDFDFPALLDPNKIMLNEAYIHGARVELLKRDTSDLYTVVDWSKKLVGAFKDSVASDTLVIRDKKLAKPFIVNKIYLSGSDFLFTNHYKAPIEHGFDYFNFKFSDLTGEFSNMYIRGDTFKVQLNQLTGIDSISEIEVGGMSGNYLTSNNAMHFDDLKLLMNETEINGQMRWRYDSYASFSHFIDSVHMKINLDESKIYSSDVGYFNKFIDDQVPAHYWVQGDFEGVVSNFKVSDAKVSYGKSSKLSGDCKIIGAPDLKKTFIIADVKKASSNADDLSYYLTERVEPLDNLGSFHWNGSFSGFIDDFDLNVDLHGKNAGSNQLKVSIKKDPLDSTRYIYNGDFEMLELPLGHLITGNTDLVDDLNGKVKFALNGFDPLNDKMDIDLSMDSLKIQGKNVKNVAFRYKSAAQLGLGSFEVRDKNADLAVYATVNTQNSVENVQFNGEINTLNFMKLGLSNMDLIMGMEFFGEIHDFDLDRVNGLMSFSNIKLDKGGKQKFHSKRVNVQIHKQNKDNFINIKSERINAQIVGDFRVTRLVRDLANVAQRYALQFLNDSKAQWIKINPAKRPYEADYDFTFKRMTDLASVFSEDLVLPDEFNLQGKIKKDSIYSFSANTFVDNFEYGAHSAFNTSLDMKLKLGLKNAYNYFNLSVLSEEQVLGSVLTENMLGEVVWINDKMDFLGSIKATELKSDVNLSGRVNYYKDSSDISLSSSQLRLLDHVWTINPSNKVSISKNRFAFYDWSFTHDDQLIGFDGTIGSSLDDQFNFYSENFDMQPLSDLLGKKLEGMMDAKVNASGIAGKSPIVISDILISECKVEDIPIGTISLDTEWDTKSKQVKVKSKVFDEFNEFIQLSGFYSPYKLKDQLNLTCRLNYIPLSYAGPFLNDFSHFNGFANGTVLVSGSLTNPLLDGIVSIGSGSATYNFTKVNYSMYGDILLKNRKVIFDDLKIFDNELNEGIIFGSIDHGNPSKIMFDIGGEFENILALNTELGDNSKFYGKAYGTGSIALTGDMSNIKFSADATTGKNTKIKIPLTEDFTAVEEESFIRFKKKESGEKVHKGKKEKTKPKVSNYEIDMNLDITPEAVFEVIFDPLTGDIIRGQGNGDLNIQYNKSGDFNMFGDFVFQKGGYNFTFYNLISKEFNIKPQSKITWSGDPYQAKVDLMAEYTQLTSVASLFSPEMAKAPDIRRKYPVTVSLGIKGDLLQPDLDFDINVFDYPENIIYDGNSVPMGVRIESFENTLRTNEQEMNKQVFSLIILKKLAAEDSGLDAGNSVGNSMSEFFSNQLSYWINQAVDENLEVDIDLGSFNEAQLETFQLRLSYAFLDGRIRVTRDGGFTDAESKASVSSVLGDWTVEAILTKDGKWKLKMYNRNNFNSSSSNLQRATTTTIGFSVQHTRNFNTLRELLGIKPRNNNQLPPVYIDDSSPLPIEDNFIFMKDSIQ</sequence>
<keyword evidence="4" id="KW-0472">Membrane</keyword>
<dbReference type="InterPro" id="IPR007452">
    <property type="entry name" value="TamB_C"/>
</dbReference>
<evidence type="ECO:0000256" key="4">
    <source>
        <dbReference type="ARBA" id="ARBA00023136"/>
    </source>
</evidence>
<evidence type="ECO:0000256" key="3">
    <source>
        <dbReference type="ARBA" id="ARBA00022989"/>
    </source>
</evidence>
<reference evidence="6" key="1">
    <citation type="submission" date="2023-07" db="EMBL/GenBank/DDBJ databases">
        <title>Genomic Encyclopedia of Type Strains, Phase IV (KMG-IV): sequencing the most valuable type-strain genomes for metagenomic binning, comparative biology and taxonomic classification.</title>
        <authorList>
            <person name="Goeker M."/>
        </authorList>
    </citation>
    <scope>NUCLEOTIDE SEQUENCE</scope>
    <source>
        <strain evidence="6">DSM 26174</strain>
    </source>
</reference>
<dbReference type="GO" id="GO:0009306">
    <property type="term" value="P:protein secretion"/>
    <property type="evidence" value="ECO:0007669"/>
    <property type="project" value="InterPro"/>
</dbReference>
<comment type="subcellular location">
    <subcellularLocation>
        <location evidence="1">Membrane</location>
        <topology evidence="1">Single-pass membrane protein</topology>
    </subcellularLocation>
</comment>
<proteinExistence type="predicted"/>
<gene>
    <name evidence="6" type="ORF">HNQ88_003417</name>
</gene>